<keyword evidence="2" id="KW-1185">Reference proteome</keyword>
<proteinExistence type="predicted"/>
<protein>
    <submittedName>
        <fullName evidence="1">Uncharacterized protein</fullName>
    </submittedName>
</protein>
<reference evidence="1" key="1">
    <citation type="submission" date="2021-01" db="EMBL/GenBank/DDBJ databases">
        <title>Whole genome shotgun sequence of Planotetraspora thailandica NBRC 104271.</title>
        <authorList>
            <person name="Komaki H."/>
            <person name="Tamura T."/>
        </authorList>
    </citation>
    <scope>NUCLEOTIDE SEQUENCE</scope>
    <source>
        <strain evidence="1">NBRC 104271</strain>
    </source>
</reference>
<comment type="caution">
    <text evidence="1">The sequence shown here is derived from an EMBL/GenBank/DDBJ whole genome shotgun (WGS) entry which is preliminary data.</text>
</comment>
<name>A0A8J4DGA6_9ACTN</name>
<gene>
    <name evidence="1" type="ORF">Pth03_82090</name>
</gene>
<accession>A0A8J4DGA6</accession>
<organism evidence="1 2">
    <name type="scientific">Planotetraspora thailandica</name>
    <dbReference type="NCBI Taxonomy" id="487172"/>
    <lineage>
        <taxon>Bacteria</taxon>
        <taxon>Bacillati</taxon>
        <taxon>Actinomycetota</taxon>
        <taxon>Actinomycetes</taxon>
        <taxon>Streptosporangiales</taxon>
        <taxon>Streptosporangiaceae</taxon>
        <taxon>Planotetraspora</taxon>
    </lineage>
</organism>
<dbReference type="AlphaFoldDB" id="A0A8J4DGA6"/>
<evidence type="ECO:0000313" key="1">
    <source>
        <dbReference type="EMBL" id="GII59820.1"/>
    </source>
</evidence>
<dbReference type="RefSeq" id="WP_377354241.1">
    <property type="nucleotide sequence ID" value="NZ_JBHLUG010000007.1"/>
</dbReference>
<dbReference type="Proteomes" id="UP000605992">
    <property type="component" value="Unassembled WGS sequence"/>
</dbReference>
<sequence>MAGWSAMAGTHQFVVPDDAQAQALGQALAAHGFARVTARPSPSGGWRVTAFDEGPYAVDPMGHRMIEAVGRAATAVARQHGGYPEGGSRCDVSMLPLLRDADAPIVCTNPGARPPIPAIAVVAAPPPAPLALTPDTAQDVPIDLSGLDDIPWVDLGHAHGSAADIPELLRALADPFGGWDQTLGELFGDDLLHQGSCYSATAPALPFLSRMIVSGALPAKQRLDLYVWLLIAAGRWADSLLGDADRAVAQGRWPEAAAWTEVVNLAVGEQLPALLSRWESEPSAVRFVLACLAGLYPHHGRQISDQITLMAQEFNGTQPGAYLLLAEALVHTRDDQAFAVAADIIAWETDHDPGWLDGDGLTIAVKAGHVLAEGALGALSNAE</sequence>
<evidence type="ECO:0000313" key="2">
    <source>
        <dbReference type="Proteomes" id="UP000605992"/>
    </source>
</evidence>
<dbReference type="EMBL" id="BOOR01000101">
    <property type="protein sequence ID" value="GII59820.1"/>
    <property type="molecule type" value="Genomic_DNA"/>
</dbReference>